<accession>A0A6J5N3D7</accession>
<sequence>MIILQEKNSNQSFTFIPRGESYNTLTITDELENVTTNVTIVSSAINSYYHTITANFDLKENRFYILKVLNGTALVYYDKVFCTNQSLVSFSVNNNTYTSHSTSNDFIIYE</sequence>
<organism evidence="1">
    <name type="scientific">uncultured Caudovirales phage</name>
    <dbReference type="NCBI Taxonomy" id="2100421"/>
    <lineage>
        <taxon>Viruses</taxon>
        <taxon>Duplodnaviria</taxon>
        <taxon>Heunggongvirae</taxon>
        <taxon>Uroviricota</taxon>
        <taxon>Caudoviricetes</taxon>
        <taxon>Peduoviridae</taxon>
        <taxon>Maltschvirus</taxon>
        <taxon>Maltschvirus maltsch</taxon>
    </lineage>
</organism>
<protein>
    <submittedName>
        <fullName evidence="1">Uncharacterized protein</fullName>
    </submittedName>
</protein>
<reference evidence="1" key="1">
    <citation type="submission" date="2020-04" db="EMBL/GenBank/DDBJ databases">
        <authorList>
            <person name="Chiriac C."/>
            <person name="Salcher M."/>
            <person name="Ghai R."/>
            <person name="Kavagutti S V."/>
        </authorList>
    </citation>
    <scope>NUCLEOTIDE SEQUENCE</scope>
</reference>
<dbReference type="EMBL" id="LR796606">
    <property type="protein sequence ID" value="CAB4153594.1"/>
    <property type="molecule type" value="Genomic_DNA"/>
</dbReference>
<gene>
    <name evidence="1" type="ORF">UFOVP627_28</name>
</gene>
<name>A0A6J5N3D7_9CAUD</name>
<proteinExistence type="predicted"/>
<evidence type="ECO:0000313" key="1">
    <source>
        <dbReference type="EMBL" id="CAB4153594.1"/>
    </source>
</evidence>